<sequence>MLTAVKKLRTSSEHLTPLHPEFLLLCLLSKMYKIGLSFLEDDVFEVDQPRDLFLYCYYGGMICIGQKNFRKGLELLQNVVTAPMSTINAIAVEAYKKYILTSLIHHGPFSTTLPKYTSAAAQRNLKSYCQLYIELANSYATGNVANLRIMFRPIGRNSRV</sequence>
<accession>A0ACB9SC19</accession>
<dbReference type="EMBL" id="CM042880">
    <property type="protein sequence ID" value="KAI4388750.1"/>
    <property type="molecule type" value="Genomic_DNA"/>
</dbReference>
<name>A0ACB9SC19_9MYRT</name>
<reference evidence="2" key="1">
    <citation type="journal article" date="2023" name="Front. Plant Sci.">
        <title>Chromosomal-level genome assembly of Melastoma candidum provides insights into trichome evolution.</title>
        <authorList>
            <person name="Zhong Y."/>
            <person name="Wu W."/>
            <person name="Sun C."/>
            <person name="Zou P."/>
            <person name="Liu Y."/>
            <person name="Dai S."/>
            <person name="Zhou R."/>
        </authorList>
    </citation>
    <scope>NUCLEOTIDE SEQUENCE [LARGE SCALE GENOMIC DNA]</scope>
</reference>
<keyword evidence="2" id="KW-1185">Reference proteome</keyword>
<evidence type="ECO:0000313" key="1">
    <source>
        <dbReference type="EMBL" id="KAI4388750.1"/>
    </source>
</evidence>
<comment type="caution">
    <text evidence="1">The sequence shown here is derived from an EMBL/GenBank/DDBJ whole genome shotgun (WGS) entry which is preliminary data.</text>
</comment>
<proteinExistence type="predicted"/>
<gene>
    <name evidence="1" type="ORF">MLD38_001054</name>
</gene>
<organism evidence="1 2">
    <name type="scientific">Melastoma candidum</name>
    <dbReference type="NCBI Taxonomy" id="119954"/>
    <lineage>
        <taxon>Eukaryota</taxon>
        <taxon>Viridiplantae</taxon>
        <taxon>Streptophyta</taxon>
        <taxon>Embryophyta</taxon>
        <taxon>Tracheophyta</taxon>
        <taxon>Spermatophyta</taxon>
        <taxon>Magnoliopsida</taxon>
        <taxon>eudicotyledons</taxon>
        <taxon>Gunneridae</taxon>
        <taxon>Pentapetalae</taxon>
        <taxon>rosids</taxon>
        <taxon>malvids</taxon>
        <taxon>Myrtales</taxon>
        <taxon>Melastomataceae</taxon>
        <taxon>Melastomatoideae</taxon>
        <taxon>Melastomateae</taxon>
        <taxon>Melastoma</taxon>
    </lineage>
</organism>
<dbReference type="Proteomes" id="UP001057402">
    <property type="component" value="Chromosome 1"/>
</dbReference>
<evidence type="ECO:0000313" key="2">
    <source>
        <dbReference type="Proteomes" id="UP001057402"/>
    </source>
</evidence>
<protein>
    <submittedName>
        <fullName evidence="1">Uncharacterized protein</fullName>
    </submittedName>
</protein>